<evidence type="ECO:0000313" key="2">
    <source>
        <dbReference type="EMBL" id="KDP35578.1"/>
    </source>
</evidence>
<gene>
    <name evidence="2" type="ORF">JCGZ_09016</name>
</gene>
<dbReference type="Proteomes" id="UP000027138">
    <property type="component" value="Unassembled WGS sequence"/>
</dbReference>
<dbReference type="EMBL" id="KK914482">
    <property type="protein sequence ID" value="KDP35578.1"/>
    <property type="molecule type" value="Genomic_DNA"/>
</dbReference>
<feature type="compositionally biased region" description="Basic and acidic residues" evidence="1">
    <location>
        <begin position="124"/>
        <end position="138"/>
    </location>
</feature>
<dbReference type="PANTHER" id="PTHR26312">
    <property type="entry name" value="TETRATRICOPEPTIDE REPEAT PROTEIN 5"/>
    <property type="match status" value="1"/>
</dbReference>
<dbReference type="InterPro" id="IPR011990">
    <property type="entry name" value="TPR-like_helical_dom_sf"/>
</dbReference>
<proteinExistence type="predicted"/>
<keyword evidence="3" id="KW-1185">Reference proteome</keyword>
<dbReference type="KEGG" id="jcu:105636247"/>
<name>A0A067KKP5_JATCU</name>
<evidence type="ECO:0000256" key="1">
    <source>
        <dbReference type="SAM" id="MobiDB-lite"/>
    </source>
</evidence>
<sequence>MDSSIAKLHCPNQSFNLSLNCNRPSFSKPLFSLSFKTQSSPFKFSSVRASSSRAPLYKISQTHQPSLLQTLNPLLKTTCITLTAAAALFFSRLCNKPAIAAPATAPATVEPAKQSSNENLSFEEQERALEEHLSRNPEDTEALRSLMEVRIKSRKLLGAIEVVDRLIELEPNEDEWPLLKAQIYSYSGEFESARKGFEEILEKDPLRVEAYHGLVMANSESGDSLDEVLKRIEGAMDKCKKEKKKSDLRDFKLLIAQIRVMEEKYIDALKVYEELVKEEPRDFRPYLCQGIIYTLMRKKDEAEKKFEQFRKLVPKNHPYREFFLDNMFATKFFSEKVQREGAGSSR</sequence>
<dbReference type="PANTHER" id="PTHR26312:SF67">
    <property type="entry name" value="PROTEIN SLOW GREEN 1, CHLOROPLASTIC"/>
    <property type="match status" value="1"/>
</dbReference>
<dbReference type="Gene3D" id="1.25.40.10">
    <property type="entry name" value="Tetratricopeptide repeat domain"/>
    <property type="match status" value="1"/>
</dbReference>
<dbReference type="OrthoDB" id="66906at2759"/>
<accession>A0A067KKP5</accession>
<reference evidence="2 3" key="1">
    <citation type="journal article" date="2014" name="PLoS ONE">
        <title>Global Analysis of Gene Expression Profiles in Physic Nut (Jatropha curcas L.) Seedlings Exposed to Salt Stress.</title>
        <authorList>
            <person name="Zhang L."/>
            <person name="Zhang C."/>
            <person name="Wu P."/>
            <person name="Chen Y."/>
            <person name="Li M."/>
            <person name="Jiang H."/>
            <person name="Wu G."/>
        </authorList>
    </citation>
    <scope>NUCLEOTIDE SEQUENCE [LARGE SCALE GENOMIC DNA]</scope>
    <source>
        <strain evidence="3">cv. GZQX0401</strain>
        <tissue evidence="2">Young leaves</tissue>
    </source>
</reference>
<evidence type="ECO:0000313" key="3">
    <source>
        <dbReference type="Proteomes" id="UP000027138"/>
    </source>
</evidence>
<protein>
    <submittedName>
        <fullName evidence="2">Uncharacterized protein</fullName>
    </submittedName>
</protein>
<dbReference type="STRING" id="180498.A0A067KKP5"/>
<feature type="region of interest" description="Disordered" evidence="1">
    <location>
        <begin position="104"/>
        <end position="138"/>
    </location>
</feature>
<feature type="compositionally biased region" description="Polar residues" evidence="1">
    <location>
        <begin position="113"/>
        <end position="122"/>
    </location>
</feature>
<organism evidence="2 3">
    <name type="scientific">Jatropha curcas</name>
    <name type="common">Barbados nut</name>
    <dbReference type="NCBI Taxonomy" id="180498"/>
    <lineage>
        <taxon>Eukaryota</taxon>
        <taxon>Viridiplantae</taxon>
        <taxon>Streptophyta</taxon>
        <taxon>Embryophyta</taxon>
        <taxon>Tracheophyta</taxon>
        <taxon>Spermatophyta</taxon>
        <taxon>Magnoliopsida</taxon>
        <taxon>eudicotyledons</taxon>
        <taxon>Gunneridae</taxon>
        <taxon>Pentapetalae</taxon>
        <taxon>rosids</taxon>
        <taxon>fabids</taxon>
        <taxon>Malpighiales</taxon>
        <taxon>Euphorbiaceae</taxon>
        <taxon>Crotonoideae</taxon>
        <taxon>Jatropheae</taxon>
        <taxon>Jatropha</taxon>
    </lineage>
</organism>
<dbReference type="GO" id="GO:0009535">
    <property type="term" value="C:chloroplast thylakoid membrane"/>
    <property type="evidence" value="ECO:0007669"/>
    <property type="project" value="TreeGrafter"/>
</dbReference>
<dbReference type="AlphaFoldDB" id="A0A067KKP5"/>
<dbReference type="SUPFAM" id="SSF48452">
    <property type="entry name" value="TPR-like"/>
    <property type="match status" value="1"/>
</dbReference>